<reference evidence="1" key="1">
    <citation type="submission" date="2019-08" db="EMBL/GenBank/DDBJ databases">
        <title>Genome sequence of Clostridiales bacterium MT110.</title>
        <authorList>
            <person name="Cao J."/>
        </authorList>
    </citation>
    <scope>NUCLEOTIDE SEQUENCE</scope>
    <source>
        <strain evidence="1">MT110</strain>
    </source>
</reference>
<gene>
    <name evidence="1" type="ORF">FRZ06_06190</name>
</gene>
<dbReference type="EMBL" id="CP042469">
    <property type="protein sequence ID" value="QOX62958.1"/>
    <property type="molecule type" value="Genomic_DNA"/>
</dbReference>
<organism evidence="1 2">
    <name type="scientific">Anoxybacterium hadale</name>
    <dbReference type="NCBI Taxonomy" id="3408580"/>
    <lineage>
        <taxon>Bacteria</taxon>
        <taxon>Bacillati</taxon>
        <taxon>Bacillota</taxon>
        <taxon>Clostridia</taxon>
        <taxon>Peptostreptococcales</taxon>
        <taxon>Anaerovoracaceae</taxon>
        <taxon>Anoxybacterium</taxon>
    </lineage>
</organism>
<protein>
    <submittedName>
        <fullName evidence="1">Cytidylate kinase-like family protein</fullName>
    </submittedName>
</protein>
<sequence>MNKKVVITIARQFGSGGREIGEMLAEKLKIPFYDKALIHFAAEASGIDEDLFAFADEKAVQSFWSATSGATGVYGSRLPVFNEIPMNDKLFLIQSNTIKKLASESSCVIVGRCADYILRSEPYALSVFIHSEDEDKINRIIRSYGVPEKEAQETMIKTDKKRASYYNYYSGEKWGRADNYDLAVNTSAVGIEGAVSLIIKFAELKFAESPQSTDTIYP</sequence>
<proteinExistence type="predicted"/>
<accession>A0ACD1A928</accession>
<evidence type="ECO:0000313" key="2">
    <source>
        <dbReference type="Proteomes" id="UP000594014"/>
    </source>
</evidence>
<keyword evidence="2" id="KW-1185">Reference proteome</keyword>
<name>A0ACD1A928_9FIRM</name>
<dbReference type="Proteomes" id="UP000594014">
    <property type="component" value="Chromosome"/>
</dbReference>
<evidence type="ECO:0000313" key="1">
    <source>
        <dbReference type="EMBL" id="QOX62958.1"/>
    </source>
</evidence>